<organism evidence="4">
    <name type="scientific">Candidatus Tenderia electrophaga</name>
    <dbReference type="NCBI Taxonomy" id="1748243"/>
    <lineage>
        <taxon>Bacteria</taxon>
        <taxon>Pseudomonadati</taxon>
        <taxon>Pseudomonadota</taxon>
        <taxon>Gammaproteobacteria</taxon>
        <taxon>Candidatus Tenderiales</taxon>
        <taxon>Candidatus Tenderiaceae</taxon>
        <taxon>Candidatus Tenderia</taxon>
    </lineage>
</organism>
<dbReference type="Pfam" id="PF18389">
    <property type="entry name" value="TrmO_C"/>
    <property type="match status" value="1"/>
</dbReference>
<gene>
    <name evidence="4" type="primary">tsaA</name>
    <name evidence="4" type="ORF">ENJ65_02855</name>
</gene>
<dbReference type="InterPro" id="IPR023370">
    <property type="entry name" value="TrmO-like_N"/>
</dbReference>
<dbReference type="PANTHER" id="PTHR12818:SF0">
    <property type="entry name" value="TRNA (ADENINE(37)-N6)-METHYLTRANSFERASE"/>
    <property type="match status" value="1"/>
</dbReference>
<name>A0A832J6E2_9GAMM</name>
<dbReference type="InterPro" id="IPR036414">
    <property type="entry name" value="YaeB_N_sf"/>
</dbReference>
<dbReference type="PANTHER" id="PTHR12818">
    <property type="entry name" value="TRNA (ADENINE(37)-N6)-METHYLTRANSFERASE"/>
    <property type="match status" value="1"/>
</dbReference>
<dbReference type="InterPro" id="IPR036413">
    <property type="entry name" value="YaeB-like_sf"/>
</dbReference>
<keyword evidence="1" id="KW-0949">S-adenosyl-L-methionine</keyword>
<reference evidence="4" key="1">
    <citation type="journal article" date="2020" name="mSystems">
        <title>Genome- and Community-Level Interaction Insights into Carbon Utilization and Element Cycling Functions of Hydrothermarchaeota in Hydrothermal Sediment.</title>
        <authorList>
            <person name="Zhou Z."/>
            <person name="Liu Y."/>
            <person name="Xu W."/>
            <person name="Pan J."/>
            <person name="Luo Z.H."/>
            <person name="Li M."/>
        </authorList>
    </citation>
    <scope>NUCLEOTIDE SEQUENCE [LARGE SCALE GENOMIC DNA]</scope>
    <source>
        <strain evidence="4">HyVt-505</strain>
    </source>
</reference>
<dbReference type="InterPro" id="IPR041369">
    <property type="entry name" value="TrmO_C"/>
</dbReference>
<dbReference type="PROSITE" id="PS51668">
    <property type="entry name" value="TSAA_2"/>
    <property type="match status" value="1"/>
</dbReference>
<proteinExistence type="inferred from homology"/>
<evidence type="ECO:0000259" key="3">
    <source>
        <dbReference type="PROSITE" id="PS51668"/>
    </source>
</evidence>
<dbReference type="Proteomes" id="UP000885832">
    <property type="component" value="Unassembled WGS sequence"/>
</dbReference>
<feature type="non-terminal residue" evidence="4">
    <location>
        <position position="221"/>
    </location>
</feature>
<evidence type="ECO:0000256" key="1">
    <source>
        <dbReference type="ARBA" id="ARBA00022691"/>
    </source>
</evidence>
<protein>
    <submittedName>
        <fullName evidence="4">tRNA (N6-threonylcarbamoyladenosine(37)-N6)-methyltransferase TrmO</fullName>
    </submittedName>
</protein>
<feature type="domain" description="TsaA-like" evidence="3">
    <location>
        <begin position="5"/>
        <end position="145"/>
    </location>
</feature>
<dbReference type="SUPFAM" id="SSF118196">
    <property type="entry name" value="YaeB-like"/>
    <property type="match status" value="1"/>
</dbReference>
<dbReference type="Gene3D" id="3.30.2310.10">
    <property type="entry name" value="YaeB-like"/>
    <property type="match status" value="1"/>
</dbReference>
<dbReference type="Pfam" id="PF01980">
    <property type="entry name" value="TrmO_N"/>
    <property type="match status" value="1"/>
</dbReference>
<dbReference type="EMBL" id="DRNF01000182">
    <property type="protein sequence ID" value="HHJ80554.1"/>
    <property type="molecule type" value="Genomic_DNA"/>
</dbReference>
<dbReference type="NCBIfam" id="TIGR00104">
    <property type="entry name" value="tRNA_TsaA"/>
    <property type="match status" value="1"/>
</dbReference>
<accession>A0A832J6E2</accession>
<sequence length="221" mass="25569">MTFEFKPIGVLHSCFKQRFGIPSQARLATAARGWIEFYPPYDREEAFVGLEDFSHVWLMFQFHQSLANDVSFTVQPPQKDGARFGLWATRAPNRPNQIGQSLVELERIEKTRAKVKLHLKGIDLVEGTPIIDIKPYLPYVDAIADAKGGFAHQAPQPRLRVDFTDNAAQQLAAIEDNYSDLRQLIIEVLQYDPRPIYYRKRSNKKIFVMELYDLLLRFEIL</sequence>
<evidence type="ECO:0000313" key="4">
    <source>
        <dbReference type="EMBL" id="HHJ80554.1"/>
    </source>
</evidence>
<dbReference type="AlphaFoldDB" id="A0A832J6E2"/>
<dbReference type="Gene3D" id="2.40.30.70">
    <property type="entry name" value="YaeB-like"/>
    <property type="match status" value="1"/>
</dbReference>
<dbReference type="CDD" id="cd09281">
    <property type="entry name" value="UPF0066"/>
    <property type="match status" value="1"/>
</dbReference>
<comment type="caution">
    <text evidence="4">The sequence shown here is derived from an EMBL/GenBank/DDBJ whole genome shotgun (WGS) entry which is preliminary data.</text>
</comment>
<comment type="similarity">
    <text evidence="2">Belongs to the tRNA methyltransferase O family.</text>
</comment>
<evidence type="ECO:0000256" key="2">
    <source>
        <dbReference type="ARBA" id="ARBA00033753"/>
    </source>
</evidence>
<dbReference type="InterPro" id="IPR040372">
    <property type="entry name" value="YaeB-like"/>
</dbReference>